<dbReference type="GO" id="GO:0005975">
    <property type="term" value="P:carbohydrate metabolic process"/>
    <property type="evidence" value="ECO:0007669"/>
    <property type="project" value="InterPro"/>
</dbReference>
<dbReference type="STRING" id="526218.Sterm_0696"/>
<accession>D1APZ0</accession>
<dbReference type="SUPFAM" id="SSF48208">
    <property type="entry name" value="Six-hairpin glycosidases"/>
    <property type="match status" value="1"/>
</dbReference>
<dbReference type="HOGENOM" id="CLU_038720_1_0_0"/>
<dbReference type="InterPro" id="IPR008928">
    <property type="entry name" value="6-hairpin_glycosidase_sf"/>
</dbReference>
<dbReference type="Pfam" id="PF07470">
    <property type="entry name" value="Glyco_hydro_88"/>
    <property type="match status" value="1"/>
</dbReference>
<name>D1APZ0_SEBTE</name>
<evidence type="ECO:0000313" key="2">
    <source>
        <dbReference type="EMBL" id="ACZ07568.1"/>
    </source>
</evidence>
<protein>
    <submittedName>
        <fullName evidence="2">Glycosyl hydrolase family 88</fullName>
    </submittedName>
</protein>
<dbReference type="eggNOG" id="COG4225">
    <property type="taxonomic scope" value="Bacteria"/>
</dbReference>
<dbReference type="InterPro" id="IPR052043">
    <property type="entry name" value="PolySaccharide_Degr_Enz"/>
</dbReference>
<proteinExistence type="predicted"/>
<dbReference type="EMBL" id="CP001739">
    <property type="protein sequence ID" value="ACZ07568.1"/>
    <property type="molecule type" value="Genomic_DNA"/>
</dbReference>
<dbReference type="Proteomes" id="UP000000845">
    <property type="component" value="Chromosome"/>
</dbReference>
<reference evidence="3" key="1">
    <citation type="submission" date="2009-09" db="EMBL/GenBank/DDBJ databases">
        <title>The complete chromosome of Sebaldella termitidis ATCC 33386.</title>
        <authorList>
            <consortium name="US DOE Joint Genome Institute (JGI-PGF)"/>
            <person name="Lucas S."/>
            <person name="Copeland A."/>
            <person name="Lapidus A."/>
            <person name="Glavina del Rio T."/>
            <person name="Dalin E."/>
            <person name="Tice H."/>
            <person name="Bruce D."/>
            <person name="Goodwin L."/>
            <person name="Pitluck S."/>
            <person name="Kyrpides N."/>
            <person name="Mavromatis K."/>
            <person name="Ivanova N."/>
            <person name="Mikhailova N."/>
            <person name="Sims D."/>
            <person name="Meincke L."/>
            <person name="Brettin T."/>
            <person name="Detter J.C."/>
            <person name="Han C."/>
            <person name="Larimer F."/>
            <person name="Land M."/>
            <person name="Hauser L."/>
            <person name="Markowitz V."/>
            <person name="Cheng J.F."/>
            <person name="Hugenholtz P."/>
            <person name="Woyke T."/>
            <person name="Wu D."/>
            <person name="Eisen J.A."/>
        </authorList>
    </citation>
    <scope>NUCLEOTIDE SEQUENCE [LARGE SCALE GENOMIC DNA]</scope>
    <source>
        <strain evidence="3">ATCC 33386 / NCTC 11300</strain>
    </source>
</reference>
<dbReference type="InterPro" id="IPR012341">
    <property type="entry name" value="6hp_glycosidase-like_sf"/>
</dbReference>
<dbReference type="AlphaFoldDB" id="D1APZ0"/>
<dbReference type="RefSeq" id="WP_012860164.1">
    <property type="nucleotide sequence ID" value="NC_013517.1"/>
</dbReference>
<dbReference type="InterPro" id="IPR010905">
    <property type="entry name" value="Glyco_hydro_88"/>
</dbReference>
<dbReference type="PANTHER" id="PTHR33886:SF8">
    <property type="entry name" value="UNSATURATED RHAMNOGALACTURONAN HYDROLASE (EUROFUNG)"/>
    <property type="match status" value="1"/>
</dbReference>
<dbReference type="CAZy" id="GH105">
    <property type="family name" value="Glycoside Hydrolase Family 105"/>
</dbReference>
<dbReference type="KEGG" id="str:Sterm_0696"/>
<gene>
    <name evidence="2" type="ordered locus">Sterm_0696</name>
</gene>
<dbReference type="Gene3D" id="1.50.10.10">
    <property type="match status" value="1"/>
</dbReference>
<organism evidence="2 3">
    <name type="scientific">Sebaldella termitidis (strain ATCC 33386 / NCTC 11300)</name>
    <dbReference type="NCBI Taxonomy" id="526218"/>
    <lineage>
        <taxon>Bacteria</taxon>
        <taxon>Fusobacteriati</taxon>
        <taxon>Fusobacteriota</taxon>
        <taxon>Fusobacteriia</taxon>
        <taxon>Fusobacteriales</taxon>
        <taxon>Leptotrichiaceae</taxon>
        <taxon>Sebaldella</taxon>
    </lineage>
</organism>
<evidence type="ECO:0000313" key="3">
    <source>
        <dbReference type="Proteomes" id="UP000000845"/>
    </source>
</evidence>
<sequence length="362" mass="42565">MLENFVKQIMENFSFYKESWNYEDGCIYTGIMDMYNATGDEKYYDFVFDNIKKWIGKDGKIRNYEISEYNIDNLNSGKVLFSIYSRTKEKKYETAIKELYEQVMTHPRTLEKNFWHKKIYPNQVWLDGLYMALPFYLEYENVFNSRKSYDDIYNQILNVEKYMKDGKTGLYYHGYDESREERWADSETGLSQNFWSRAMGWYVMALIDVLEITDDKYEKKEKVKEVFRKAADALLNFQDKENGMWYQVINKGDNPKNYAETSGTLMIAYSILKGCRLGILDDGYRKSGEKAFYGTMKKYLSEKDGKIILGGICGVAGLGNDPYRDGSEEYYYSERLISNDAKGTGPFLMAYSEIIQNQNITK</sequence>
<keyword evidence="3" id="KW-1185">Reference proteome</keyword>
<dbReference type="GO" id="GO:0016787">
    <property type="term" value="F:hydrolase activity"/>
    <property type="evidence" value="ECO:0007669"/>
    <property type="project" value="UniProtKB-KW"/>
</dbReference>
<reference evidence="2 3" key="2">
    <citation type="journal article" date="2010" name="Stand. Genomic Sci.">
        <title>Complete genome sequence of Sebaldella termitidis type strain (NCTC 11300).</title>
        <authorList>
            <person name="Harmon-Smith M."/>
            <person name="Celia L."/>
            <person name="Chertkov O."/>
            <person name="Lapidus A."/>
            <person name="Copeland A."/>
            <person name="Glavina Del Rio T."/>
            <person name="Nolan M."/>
            <person name="Lucas S."/>
            <person name="Tice H."/>
            <person name="Cheng J.F."/>
            <person name="Han C."/>
            <person name="Detter J.C."/>
            <person name="Bruce D."/>
            <person name="Goodwin L."/>
            <person name="Pitluck S."/>
            <person name="Pati A."/>
            <person name="Liolios K."/>
            <person name="Ivanova N."/>
            <person name="Mavromatis K."/>
            <person name="Mikhailova N."/>
            <person name="Chen A."/>
            <person name="Palaniappan K."/>
            <person name="Land M."/>
            <person name="Hauser L."/>
            <person name="Chang Y.J."/>
            <person name="Jeffries C.D."/>
            <person name="Brettin T."/>
            <person name="Goker M."/>
            <person name="Beck B."/>
            <person name="Bristow J."/>
            <person name="Eisen J.A."/>
            <person name="Markowitz V."/>
            <person name="Hugenholtz P."/>
            <person name="Kyrpides N.C."/>
            <person name="Klenk H.P."/>
            <person name="Chen F."/>
        </authorList>
    </citation>
    <scope>NUCLEOTIDE SEQUENCE [LARGE SCALE GENOMIC DNA]</scope>
    <source>
        <strain evidence="3">ATCC 33386 / NCTC 11300</strain>
    </source>
</reference>
<evidence type="ECO:0000256" key="1">
    <source>
        <dbReference type="ARBA" id="ARBA00022801"/>
    </source>
</evidence>
<dbReference type="PANTHER" id="PTHR33886">
    <property type="entry name" value="UNSATURATED RHAMNOGALACTURONAN HYDROLASE (EUROFUNG)"/>
    <property type="match status" value="1"/>
</dbReference>
<keyword evidence="1 2" id="KW-0378">Hydrolase</keyword>